<dbReference type="Proteomes" id="UP000070133">
    <property type="component" value="Unassembled WGS sequence"/>
</dbReference>
<name>A0A139GZP7_9PEZI</name>
<keyword evidence="2" id="KW-1185">Reference proteome</keyword>
<comment type="caution">
    <text evidence="1">The sequence shown here is derived from an EMBL/GenBank/DDBJ whole genome shotgun (WGS) entry which is preliminary data.</text>
</comment>
<reference evidence="1 2" key="1">
    <citation type="submission" date="2015-07" db="EMBL/GenBank/DDBJ databases">
        <title>Comparative genomics of the Sigatoka disease complex on banana suggests a link between parallel evolutionary changes in Pseudocercospora fijiensis and Pseudocercospora eumusae and increased virulence on the banana host.</title>
        <authorList>
            <person name="Chang T.-C."/>
            <person name="Salvucci A."/>
            <person name="Crous P.W."/>
            <person name="Stergiopoulos I."/>
        </authorList>
    </citation>
    <scope>NUCLEOTIDE SEQUENCE [LARGE SCALE GENOMIC DNA]</scope>
    <source>
        <strain evidence="1 2">CBS 114824</strain>
    </source>
</reference>
<evidence type="ECO:0000313" key="1">
    <source>
        <dbReference type="EMBL" id="KXS95686.1"/>
    </source>
</evidence>
<evidence type="ECO:0000313" key="2">
    <source>
        <dbReference type="Proteomes" id="UP000070133"/>
    </source>
</evidence>
<protein>
    <submittedName>
        <fullName evidence="1">Uncharacterized protein</fullName>
    </submittedName>
</protein>
<accession>A0A139GZP7</accession>
<organism evidence="1 2">
    <name type="scientific">Pseudocercospora eumusae</name>
    <dbReference type="NCBI Taxonomy" id="321146"/>
    <lineage>
        <taxon>Eukaryota</taxon>
        <taxon>Fungi</taxon>
        <taxon>Dikarya</taxon>
        <taxon>Ascomycota</taxon>
        <taxon>Pezizomycotina</taxon>
        <taxon>Dothideomycetes</taxon>
        <taxon>Dothideomycetidae</taxon>
        <taxon>Mycosphaerellales</taxon>
        <taxon>Mycosphaerellaceae</taxon>
        <taxon>Pseudocercospora</taxon>
    </lineage>
</organism>
<dbReference type="EMBL" id="LFZN01000204">
    <property type="protein sequence ID" value="KXS95686.1"/>
    <property type="molecule type" value="Genomic_DNA"/>
</dbReference>
<proteinExistence type="predicted"/>
<gene>
    <name evidence="1" type="ORF">AC578_832</name>
</gene>
<dbReference type="AlphaFoldDB" id="A0A139GZP7"/>
<sequence>MRLNGLCIHSQNALGPGYLEVLLVVSDRANTCGQLREILQHLHPKKRDPQYLTTSASLEPEHHLISANSDSVSKPSDSCESNTEVLEPSAHPFLYFDLGHDDILESLITHRQESRARNLARDCLRKHHSRKPWVAGLEPAQLLVSPSIRSREGLLLAARSSRADVLDNSDGRSPYNEWRASNARGTEVVMQPPTMSIGFDDFLKGYRSLSDASELKAAKPINGYTEIAILFEISTFYWLEMAMHYLQKRQDPPRSI</sequence>